<dbReference type="Pfam" id="PF00403">
    <property type="entry name" value="HMA"/>
    <property type="match status" value="1"/>
</dbReference>
<accession>A0A6G1F1X5</accession>
<keyword evidence="3" id="KW-1185">Reference proteome</keyword>
<dbReference type="InterPro" id="IPR006121">
    <property type="entry name" value="HMA_dom"/>
</dbReference>
<sequence>MYTSKQEPMRGCWTSTTAVATAIVPATKKYDNAGAGDDASTSSPPLTVLEIELHCWGCAKKVRKLVMDFRGVSKVTMDIPANRVMVAGSFDAESLALSFRVRSKKAVTIISAPGRPLTADGQ</sequence>
<dbReference type="GO" id="GO:0046872">
    <property type="term" value="F:metal ion binding"/>
    <property type="evidence" value="ECO:0007669"/>
    <property type="project" value="InterPro"/>
</dbReference>
<dbReference type="AlphaFoldDB" id="A0A6G1F1X5"/>
<reference evidence="2 3" key="1">
    <citation type="submission" date="2019-11" db="EMBL/GenBank/DDBJ databases">
        <title>Whole genome sequence of Oryza granulata.</title>
        <authorList>
            <person name="Li W."/>
        </authorList>
    </citation>
    <scope>NUCLEOTIDE SEQUENCE [LARGE SCALE GENOMIC DNA]</scope>
    <source>
        <strain evidence="3">cv. Menghai</strain>
        <tissue evidence="2">Leaf</tissue>
    </source>
</reference>
<proteinExistence type="predicted"/>
<dbReference type="PANTHER" id="PTHR46413">
    <property type="entry name" value="HEAVY METAL-ASSOCIATED ISOPRENYLATED PLANT PROTEIN 6"/>
    <property type="match status" value="1"/>
</dbReference>
<dbReference type="InterPro" id="IPR036163">
    <property type="entry name" value="HMA_dom_sf"/>
</dbReference>
<organism evidence="2 3">
    <name type="scientific">Oryza meyeriana var. granulata</name>
    <dbReference type="NCBI Taxonomy" id="110450"/>
    <lineage>
        <taxon>Eukaryota</taxon>
        <taxon>Viridiplantae</taxon>
        <taxon>Streptophyta</taxon>
        <taxon>Embryophyta</taxon>
        <taxon>Tracheophyta</taxon>
        <taxon>Spermatophyta</taxon>
        <taxon>Magnoliopsida</taxon>
        <taxon>Liliopsida</taxon>
        <taxon>Poales</taxon>
        <taxon>Poaceae</taxon>
        <taxon>BOP clade</taxon>
        <taxon>Oryzoideae</taxon>
        <taxon>Oryzeae</taxon>
        <taxon>Oryzinae</taxon>
        <taxon>Oryza</taxon>
        <taxon>Oryza meyeriana</taxon>
    </lineage>
</organism>
<dbReference type="SUPFAM" id="SSF55008">
    <property type="entry name" value="HMA, heavy metal-associated domain"/>
    <property type="match status" value="1"/>
</dbReference>
<feature type="domain" description="HMA" evidence="1">
    <location>
        <begin position="51"/>
        <end position="93"/>
    </location>
</feature>
<name>A0A6G1F1X5_9ORYZ</name>
<dbReference type="Gene3D" id="3.30.70.100">
    <property type="match status" value="1"/>
</dbReference>
<evidence type="ECO:0000259" key="1">
    <source>
        <dbReference type="Pfam" id="PF00403"/>
    </source>
</evidence>
<gene>
    <name evidence="2" type="ORF">E2562_037130</name>
</gene>
<dbReference type="CDD" id="cd00371">
    <property type="entry name" value="HMA"/>
    <property type="match status" value="1"/>
</dbReference>
<dbReference type="Proteomes" id="UP000479710">
    <property type="component" value="Unassembled WGS sequence"/>
</dbReference>
<protein>
    <recommendedName>
        <fullName evidence="1">HMA domain-containing protein</fullName>
    </recommendedName>
</protein>
<dbReference type="InterPro" id="IPR044594">
    <property type="entry name" value="HIPP01/3/5/6"/>
</dbReference>
<evidence type="ECO:0000313" key="2">
    <source>
        <dbReference type="EMBL" id="KAF0930918.1"/>
    </source>
</evidence>
<dbReference type="OrthoDB" id="695731at2759"/>
<comment type="caution">
    <text evidence="2">The sequence shown here is derived from an EMBL/GenBank/DDBJ whole genome shotgun (WGS) entry which is preliminary data.</text>
</comment>
<evidence type="ECO:0000313" key="3">
    <source>
        <dbReference type="Proteomes" id="UP000479710"/>
    </source>
</evidence>
<dbReference type="PANTHER" id="PTHR46413:SF1">
    <property type="entry name" value="HEAVY METAL-ASSOCIATED ISOPRENYLATED PLANT PROTEIN 6"/>
    <property type="match status" value="1"/>
</dbReference>
<dbReference type="EMBL" id="SPHZ02000002">
    <property type="protein sequence ID" value="KAF0930918.1"/>
    <property type="molecule type" value="Genomic_DNA"/>
</dbReference>